<protein>
    <submittedName>
        <fullName evidence="2">Uncharacterized protein</fullName>
    </submittedName>
</protein>
<evidence type="ECO:0000256" key="1">
    <source>
        <dbReference type="SAM" id="MobiDB-lite"/>
    </source>
</evidence>
<evidence type="ECO:0000313" key="3">
    <source>
        <dbReference type="Proteomes" id="UP000299102"/>
    </source>
</evidence>
<accession>A0A4C1WSD5</accession>
<proteinExistence type="predicted"/>
<evidence type="ECO:0000313" key="2">
    <source>
        <dbReference type="EMBL" id="GBP53229.1"/>
    </source>
</evidence>
<dbReference type="EMBL" id="BGZK01000618">
    <property type="protein sequence ID" value="GBP53229.1"/>
    <property type="molecule type" value="Genomic_DNA"/>
</dbReference>
<reference evidence="2 3" key="1">
    <citation type="journal article" date="2019" name="Commun. Biol.">
        <title>The bagworm genome reveals a unique fibroin gene that provides high tensile strength.</title>
        <authorList>
            <person name="Kono N."/>
            <person name="Nakamura H."/>
            <person name="Ohtoshi R."/>
            <person name="Tomita M."/>
            <person name="Numata K."/>
            <person name="Arakawa K."/>
        </authorList>
    </citation>
    <scope>NUCLEOTIDE SEQUENCE [LARGE SCALE GENOMIC DNA]</scope>
</reference>
<dbReference type="AlphaFoldDB" id="A0A4C1WSD5"/>
<feature type="region of interest" description="Disordered" evidence="1">
    <location>
        <begin position="174"/>
        <end position="200"/>
    </location>
</feature>
<dbReference type="Proteomes" id="UP000299102">
    <property type="component" value="Unassembled WGS sequence"/>
</dbReference>
<feature type="compositionally biased region" description="Basic residues" evidence="1">
    <location>
        <begin position="189"/>
        <end position="200"/>
    </location>
</feature>
<gene>
    <name evidence="2" type="ORF">EVAR_9006_1</name>
</gene>
<sequence>MTLLCVRILGVAVARVRRAPASLVTPALFEMKTAPFKAFGKHVYTVQRTKLCRCEVSYESAEPAHRIICREFRAAEFCMLHCTSSHFVNREISLSICSFVVDHQLEHPRGPHSTGSAGTHTHRIYTSLCSGASEAGRSRCAMGIVPAASGAGAAKALSHSGGYELEAGVEAAPHSRAKRAAAGGAGADKKRRGRIWRGAS</sequence>
<keyword evidence="3" id="KW-1185">Reference proteome</keyword>
<comment type="caution">
    <text evidence="2">The sequence shown here is derived from an EMBL/GenBank/DDBJ whole genome shotgun (WGS) entry which is preliminary data.</text>
</comment>
<name>A0A4C1WSD5_EUMVA</name>
<organism evidence="2 3">
    <name type="scientific">Eumeta variegata</name>
    <name type="common">Bagworm moth</name>
    <name type="synonym">Eumeta japonica</name>
    <dbReference type="NCBI Taxonomy" id="151549"/>
    <lineage>
        <taxon>Eukaryota</taxon>
        <taxon>Metazoa</taxon>
        <taxon>Ecdysozoa</taxon>
        <taxon>Arthropoda</taxon>
        <taxon>Hexapoda</taxon>
        <taxon>Insecta</taxon>
        <taxon>Pterygota</taxon>
        <taxon>Neoptera</taxon>
        <taxon>Endopterygota</taxon>
        <taxon>Lepidoptera</taxon>
        <taxon>Glossata</taxon>
        <taxon>Ditrysia</taxon>
        <taxon>Tineoidea</taxon>
        <taxon>Psychidae</taxon>
        <taxon>Oiketicinae</taxon>
        <taxon>Eumeta</taxon>
    </lineage>
</organism>